<reference evidence="2 3" key="1">
    <citation type="journal article" date="2020" name="IScience">
        <title>Genome Sequencing of the Endangered Kingdonia uniflora (Circaeasteraceae, Ranunculales) Reveals Potential Mechanisms of Evolutionary Specialization.</title>
        <authorList>
            <person name="Sun Y."/>
            <person name="Deng T."/>
            <person name="Zhang A."/>
            <person name="Moore M.J."/>
            <person name="Landis J.B."/>
            <person name="Lin N."/>
            <person name="Zhang H."/>
            <person name="Zhang X."/>
            <person name="Huang J."/>
            <person name="Zhang X."/>
            <person name="Sun H."/>
            <person name="Wang H."/>
        </authorList>
    </citation>
    <scope>NUCLEOTIDE SEQUENCE [LARGE SCALE GENOMIC DNA]</scope>
    <source>
        <strain evidence="2">TB1705</strain>
        <tissue evidence="2">Leaf</tissue>
    </source>
</reference>
<keyword evidence="3" id="KW-1185">Reference proteome</keyword>
<evidence type="ECO:0000313" key="3">
    <source>
        <dbReference type="Proteomes" id="UP000541444"/>
    </source>
</evidence>
<name>A0A7J7NGY8_9MAGN</name>
<keyword evidence="1" id="KW-1133">Transmembrane helix</keyword>
<dbReference type="EMBL" id="JACGCM010000792">
    <property type="protein sequence ID" value="KAF6166445.1"/>
    <property type="molecule type" value="Genomic_DNA"/>
</dbReference>
<dbReference type="Proteomes" id="UP000541444">
    <property type="component" value="Unassembled WGS sequence"/>
</dbReference>
<dbReference type="AlphaFoldDB" id="A0A7J7NGY8"/>
<comment type="caution">
    <text evidence="2">The sequence shown here is derived from an EMBL/GenBank/DDBJ whole genome shotgun (WGS) entry which is preliminary data.</text>
</comment>
<accession>A0A7J7NGY8</accession>
<feature type="transmembrane region" description="Helical" evidence="1">
    <location>
        <begin position="6"/>
        <end position="22"/>
    </location>
</feature>
<gene>
    <name evidence="2" type="ORF">GIB67_034996</name>
</gene>
<keyword evidence="1" id="KW-0812">Transmembrane</keyword>
<protein>
    <submittedName>
        <fullName evidence="2">Uncharacterized protein</fullName>
    </submittedName>
</protein>
<evidence type="ECO:0000256" key="1">
    <source>
        <dbReference type="SAM" id="Phobius"/>
    </source>
</evidence>
<keyword evidence="1" id="KW-0472">Membrane</keyword>
<sequence length="81" mass="9757">MSYENMSNLIYLITSFLLSYFLQVQPPQPLQIYFNLCDQTSVCTNYQIHFNLHFHLNHFNLCFKPISTSVIYFRKYTTFTN</sequence>
<organism evidence="2 3">
    <name type="scientific">Kingdonia uniflora</name>
    <dbReference type="NCBI Taxonomy" id="39325"/>
    <lineage>
        <taxon>Eukaryota</taxon>
        <taxon>Viridiplantae</taxon>
        <taxon>Streptophyta</taxon>
        <taxon>Embryophyta</taxon>
        <taxon>Tracheophyta</taxon>
        <taxon>Spermatophyta</taxon>
        <taxon>Magnoliopsida</taxon>
        <taxon>Ranunculales</taxon>
        <taxon>Circaeasteraceae</taxon>
        <taxon>Kingdonia</taxon>
    </lineage>
</organism>
<proteinExistence type="predicted"/>
<evidence type="ECO:0000313" key="2">
    <source>
        <dbReference type="EMBL" id="KAF6166445.1"/>
    </source>
</evidence>